<dbReference type="EMBL" id="CP038151">
    <property type="protein sequence ID" value="QBR03910.1"/>
    <property type="molecule type" value="Genomic_DNA"/>
</dbReference>
<sequence>MLRRVRFGTGGPLVWTESHHSLGPRDGIAAAKVIENLRLDAARHLLERSRLTLDQVAVETGLTDARRLREAFLRRYRQPPQAIRRQMRIEGFAA</sequence>
<dbReference type="SUPFAM" id="SSF46689">
    <property type="entry name" value="Homeodomain-like"/>
    <property type="match status" value="1"/>
</dbReference>
<dbReference type="GO" id="GO:0043565">
    <property type="term" value="F:sequence-specific DNA binding"/>
    <property type="evidence" value="ECO:0007669"/>
    <property type="project" value="InterPro"/>
</dbReference>
<keyword evidence="2" id="KW-0238">DNA-binding</keyword>
<feature type="domain" description="HTH araC/xylS-type" evidence="4">
    <location>
        <begin position="27"/>
        <end position="86"/>
    </location>
</feature>
<organism evidence="5 6">
    <name type="scientific">Paraburkholderia pallida</name>
    <dbReference type="NCBI Taxonomy" id="2547399"/>
    <lineage>
        <taxon>Bacteria</taxon>
        <taxon>Pseudomonadati</taxon>
        <taxon>Pseudomonadota</taxon>
        <taxon>Betaproteobacteria</taxon>
        <taxon>Burkholderiales</taxon>
        <taxon>Burkholderiaceae</taxon>
        <taxon>Paraburkholderia</taxon>
    </lineage>
</organism>
<dbReference type="InterPro" id="IPR018060">
    <property type="entry name" value="HTH_AraC"/>
</dbReference>
<dbReference type="InterPro" id="IPR009057">
    <property type="entry name" value="Homeodomain-like_sf"/>
</dbReference>
<dbReference type="KEGG" id="ppai:E1956_42550"/>
<name>A0A4P7D9I9_9BURK</name>
<keyword evidence="1" id="KW-0805">Transcription regulation</keyword>
<dbReference type="GO" id="GO:0003700">
    <property type="term" value="F:DNA-binding transcription factor activity"/>
    <property type="evidence" value="ECO:0007669"/>
    <property type="project" value="InterPro"/>
</dbReference>
<accession>A0A4P7D9I9</accession>
<dbReference type="Pfam" id="PF12833">
    <property type="entry name" value="HTH_18"/>
    <property type="match status" value="1"/>
</dbReference>
<dbReference type="InterPro" id="IPR018062">
    <property type="entry name" value="HTH_AraC-typ_CS"/>
</dbReference>
<dbReference type="Proteomes" id="UP000295727">
    <property type="component" value="Chromosome 4"/>
</dbReference>
<keyword evidence="6" id="KW-1185">Reference proteome</keyword>
<dbReference type="PROSITE" id="PS01124">
    <property type="entry name" value="HTH_ARAC_FAMILY_2"/>
    <property type="match status" value="1"/>
</dbReference>
<protein>
    <submittedName>
        <fullName evidence="5">Helix-turn-helix domain-containing protein</fullName>
    </submittedName>
</protein>
<evidence type="ECO:0000256" key="1">
    <source>
        <dbReference type="ARBA" id="ARBA00023015"/>
    </source>
</evidence>
<dbReference type="Gene3D" id="1.10.10.60">
    <property type="entry name" value="Homeodomain-like"/>
    <property type="match status" value="1"/>
</dbReference>
<evidence type="ECO:0000313" key="5">
    <source>
        <dbReference type="EMBL" id="QBR03910.1"/>
    </source>
</evidence>
<evidence type="ECO:0000313" key="6">
    <source>
        <dbReference type="Proteomes" id="UP000295727"/>
    </source>
</evidence>
<gene>
    <name evidence="5" type="ORF">E1956_42550</name>
</gene>
<proteinExistence type="predicted"/>
<dbReference type="AlphaFoldDB" id="A0A4P7D9I9"/>
<keyword evidence="3" id="KW-0804">Transcription</keyword>
<evidence type="ECO:0000256" key="3">
    <source>
        <dbReference type="ARBA" id="ARBA00023163"/>
    </source>
</evidence>
<evidence type="ECO:0000256" key="2">
    <source>
        <dbReference type="ARBA" id="ARBA00023125"/>
    </source>
</evidence>
<evidence type="ECO:0000259" key="4">
    <source>
        <dbReference type="PROSITE" id="PS01124"/>
    </source>
</evidence>
<dbReference type="PROSITE" id="PS00041">
    <property type="entry name" value="HTH_ARAC_FAMILY_1"/>
    <property type="match status" value="1"/>
</dbReference>
<reference evidence="5 6" key="1">
    <citation type="submission" date="2019-03" db="EMBL/GenBank/DDBJ databases">
        <title>Paraburkholderia sp. 7MH5, isolated from subtropical forest soil.</title>
        <authorList>
            <person name="Gao Z.-H."/>
            <person name="Qiu L.-H."/>
        </authorList>
    </citation>
    <scope>NUCLEOTIDE SEQUENCE [LARGE SCALE GENOMIC DNA]</scope>
    <source>
        <strain evidence="5 6">7MH5</strain>
    </source>
</reference>